<evidence type="ECO:0000313" key="1">
    <source>
        <dbReference type="EMBL" id="QJR29586.1"/>
    </source>
</evidence>
<protein>
    <submittedName>
        <fullName evidence="1">Uncharacterized protein</fullName>
    </submittedName>
</protein>
<organism evidence="1 2">
    <name type="scientific">Limnobacter profundi</name>
    <dbReference type="NCBI Taxonomy" id="2732163"/>
    <lineage>
        <taxon>Bacteria</taxon>
        <taxon>Pseudomonadati</taxon>
        <taxon>Pseudomonadota</taxon>
        <taxon>Betaproteobacteria</taxon>
        <taxon>Burkholderiales</taxon>
        <taxon>Burkholderiaceae</taxon>
        <taxon>Limnobacter</taxon>
    </lineage>
</organism>
<accession>A0ABX6N6D3</accession>
<sequence length="496" mass="58861">MDNFHRLIEINSHKEQQYKYQLFNWRSELYDANDNTYFLLAKFALLNKLKIEQVNEFFNQYFSIDIFNLNLSEHRSLKYLFSIFSNQAYIQNNLITKSSGDLNILGIPLIQDYYVNTRHQEKIIRYCPECIKSYKLPEHASLKYLDRCLFHNVKFEIFSCNHRVIRLKERSVKCNINFIRIFCPDFPTPQTKKHNVPSQFSTVLNDLDKWNFSLKEICDKKLGKHLHTFKNMDCAIPEQCAHFVLVKELSLPESLREFTIPTNAIRKINSLSISNNSGFSFFENFTYFQFVALPVVYSSFCYLHRKKEASFIQSLLSFFDELKLALINKTEKFWYLHENDGIWTSSDSKGLYCGVLIHDLLIDWLTELWLPPLYTSIRSRRLQYFNNFHLMNEDLVKSASFIPVKSNISENKIDTLFSFNRVKFQEFAIPNFSSEQMLALDSMCDELVKSYIHDARVWLNRIECGEKPDHFPPRSRALLSLQKVQNQYRLFNIQID</sequence>
<name>A0ABX6N6D3_9BURK</name>
<reference evidence="1 2" key="1">
    <citation type="submission" date="2020-05" db="EMBL/GenBank/DDBJ databases">
        <title>Compete genome of Limnobacter sp. SAORIC-580.</title>
        <authorList>
            <person name="Song J."/>
            <person name="Cho J.-C."/>
        </authorList>
    </citation>
    <scope>NUCLEOTIDE SEQUENCE [LARGE SCALE GENOMIC DNA]</scope>
    <source>
        <strain evidence="1 2">SAORIC-580</strain>
    </source>
</reference>
<dbReference type="RefSeq" id="WP_171099040.1">
    <property type="nucleotide sequence ID" value="NZ_CP053084.1"/>
</dbReference>
<keyword evidence="2" id="KW-1185">Reference proteome</keyword>
<dbReference type="Proteomes" id="UP000501130">
    <property type="component" value="Chromosome"/>
</dbReference>
<gene>
    <name evidence="1" type="ORF">HKT17_07595</name>
</gene>
<dbReference type="EMBL" id="CP053084">
    <property type="protein sequence ID" value="QJR29586.1"/>
    <property type="molecule type" value="Genomic_DNA"/>
</dbReference>
<evidence type="ECO:0000313" key="2">
    <source>
        <dbReference type="Proteomes" id="UP000501130"/>
    </source>
</evidence>
<proteinExistence type="predicted"/>